<keyword evidence="2" id="KW-1185">Reference proteome</keyword>
<comment type="caution">
    <text evidence="1">The sequence shown here is derived from an EMBL/GenBank/DDBJ whole genome shotgun (WGS) entry which is preliminary data.</text>
</comment>
<organism evidence="1 2">
    <name type="scientific">Neophaeococcomyces mojaviensis</name>
    <dbReference type="NCBI Taxonomy" id="3383035"/>
    <lineage>
        <taxon>Eukaryota</taxon>
        <taxon>Fungi</taxon>
        <taxon>Dikarya</taxon>
        <taxon>Ascomycota</taxon>
        <taxon>Pezizomycotina</taxon>
        <taxon>Eurotiomycetes</taxon>
        <taxon>Chaetothyriomycetidae</taxon>
        <taxon>Chaetothyriales</taxon>
        <taxon>Chaetothyriales incertae sedis</taxon>
        <taxon>Neophaeococcomyces</taxon>
    </lineage>
</organism>
<name>A0ACC3AJE5_9EURO</name>
<dbReference type="EMBL" id="JAPDRQ010000006">
    <property type="protein sequence ID" value="KAJ9663849.1"/>
    <property type="molecule type" value="Genomic_DNA"/>
</dbReference>
<protein>
    <submittedName>
        <fullName evidence="1">Uncharacterized protein</fullName>
    </submittedName>
</protein>
<dbReference type="Proteomes" id="UP001172386">
    <property type="component" value="Unassembled WGS sequence"/>
</dbReference>
<gene>
    <name evidence="1" type="ORF">H2198_000609</name>
</gene>
<reference evidence="1" key="1">
    <citation type="submission" date="2022-10" db="EMBL/GenBank/DDBJ databases">
        <title>Culturing micro-colonial fungi from biological soil crusts in the Mojave desert and describing Neophaeococcomyces mojavensis, and introducing the new genera and species Taxawa tesnikishii.</title>
        <authorList>
            <person name="Kurbessoian T."/>
            <person name="Stajich J.E."/>
        </authorList>
    </citation>
    <scope>NUCLEOTIDE SEQUENCE</scope>
    <source>
        <strain evidence="1">JES_112</strain>
    </source>
</reference>
<evidence type="ECO:0000313" key="1">
    <source>
        <dbReference type="EMBL" id="KAJ9663849.1"/>
    </source>
</evidence>
<sequence>MIAPEVPIWEDERDRELDWRRSPVFTGSTKYEPLPDVKNIMVTGGAGFIASWLVRHLTLNYEDSYQIVCFDKMDYCASVKNIKCLEGRANFDFAYGDITNIADVLRALKKYKIDTIFHFAAQSHVDLSFGNSFQFTKTNVEGTHCMLECAVKTKINRFIHISTDEVMGEVGFDDPDLLENAVLAPTNPYSASKAAAEMYVNAYAKSFKLPAIIVRSNNVYGPHQFPEKVIPKFSCLLSAAQPLMLHGNGRNTRRYLYAGDAADAFDTILHRGKAGEIYNIDSSDELSNRELAFKLLKIFEVPESRQQEMVRYTQDRPFNDRRYAVNGDKLRTLGWIQRTRFEQGIQITVDWYRKFGWSWWGDIDDVLTPFPTVQEGSVQPDRETMRFKNTPAVYEQEQENTDLESVIRCSEHLSSENLLLNITSSPSIALATLTQATR</sequence>
<accession>A0ACC3AJE5</accession>
<evidence type="ECO:0000313" key="2">
    <source>
        <dbReference type="Proteomes" id="UP001172386"/>
    </source>
</evidence>
<proteinExistence type="predicted"/>